<proteinExistence type="predicted"/>
<keyword evidence="2" id="KW-1185">Reference proteome</keyword>
<dbReference type="Proteomes" id="UP001054945">
    <property type="component" value="Unassembled WGS sequence"/>
</dbReference>
<comment type="caution">
    <text evidence="1">The sequence shown here is derived from an EMBL/GenBank/DDBJ whole genome shotgun (WGS) entry which is preliminary data.</text>
</comment>
<protein>
    <submittedName>
        <fullName evidence="1">Uncharacterized protein</fullName>
    </submittedName>
</protein>
<dbReference type="EMBL" id="BPLR01003873">
    <property type="protein sequence ID" value="GIX89530.1"/>
    <property type="molecule type" value="Genomic_DNA"/>
</dbReference>
<sequence>MILIANKLTRRDDTVDKLADENTLRASTLARVCSQARIIAPFYPSLTAKTRWVETEERLEPASKSSLSEDLLVGGRHRNWCCGAP</sequence>
<gene>
    <name evidence="1" type="ORF">CEXT_547901</name>
</gene>
<name>A0AAV4NXA8_CAEEX</name>
<dbReference type="AlphaFoldDB" id="A0AAV4NXA8"/>
<evidence type="ECO:0000313" key="1">
    <source>
        <dbReference type="EMBL" id="GIX89530.1"/>
    </source>
</evidence>
<reference evidence="1 2" key="1">
    <citation type="submission" date="2021-06" db="EMBL/GenBank/DDBJ databases">
        <title>Caerostris extrusa draft genome.</title>
        <authorList>
            <person name="Kono N."/>
            <person name="Arakawa K."/>
        </authorList>
    </citation>
    <scope>NUCLEOTIDE SEQUENCE [LARGE SCALE GENOMIC DNA]</scope>
</reference>
<organism evidence="1 2">
    <name type="scientific">Caerostris extrusa</name>
    <name type="common">Bark spider</name>
    <name type="synonym">Caerostris bankana</name>
    <dbReference type="NCBI Taxonomy" id="172846"/>
    <lineage>
        <taxon>Eukaryota</taxon>
        <taxon>Metazoa</taxon>
        <taxon>Ecdysozoa</taxon>
        <taxon>Arthropoda</taxon>
        <taxon>Chelicerata</taxon>
        <taxon>Arachnida</taxon>
        <taxon>Araneae</taxon>
        <taxon>Araneomorphae</taxon>
        <taxon>Entelegynae</taxon>
        <taxon>Araneoidea</taxon>
        <taxon>Araneidae</taxon>
        <taxon>Caerostris</taxon>
    </lineage>
</organism>
<accession>A0AAV4NXA8</accession>
<evidence type="ECO:0000313" key="2">
    <source>
        <dbReference type="Proteomes" id="UP001054945"/>
    </source>
</evidence>